<organism evidence="2 3">
    <name type="scientific">Schizothecium vesticola</name>
    <dbReference type="NCBI Taxonomy" id="314040"/>
    <lineage>
        <taxon>Eukaryota</taxon>
        <taxon>Fungi</taxon>
        <taxon>Dikarya</taxon>
        <taxon>Ascomycota</taxon>
        <taxon>Pezizomycotina</taxon>
        <taxon>Sordariomycetes</taxon>
        <taxon>Sordariomycetidae</taxon>
        <taxon>Sordariales</taxon>
        <taxon>Schizotheciaceae</taxon>
        <taxon>Schizothecium</taxon>
    </lineage>
</organism>
<evidence type="ECO:0000313" key="3">
    <source>
        <dbReference type="Proteomes" id="UP001172155"/>
    </source>
</evidence>
<dbReference type="EMBL" id="JAUKUD010000002">
    <property type="protein sequence ID" value="KAK0752262.1"/>
    <property type="molecule type" value="Genomic_DNA"/>
</dbReference>
<evidence type="ECO:0000256" key="1">
    <source>
        <dbReference type="SAM" id="MobiDB-lite"/>
    </source>
</evidence>
<feature type="compositionally biased region" description="Polar residues" evidence="1">
    <location>
        <begin position="82"/>
        <end position="101"/>
    </location>
</feature>
<feature type="region of interest" description="Disordered" evidence="1">
    <location>
        <begin position="78"/>
        <end position="121"/>
    </location>
</feature>
<comment type="caution">
    <text evidence="2">The sequence shown here is derived from an EMBL/GenBank/DDBJ whole genome shotgun (WGS) entry which is preliminary data.</text>
</comment>
<name>A0AA40F6P3_9PEZI</name>
<dbReference type="Proteomes" id="UP001172155">
    <property type="component" value="Unassembled WGS sequence"/>
</dbReference>
<dbReference type="AlphaFoldDB" id="A0AA40F6P3"/>
<protein>
    <submittedName>
        <fullName evidence="2">Uncharacterized protein</fullName>
    </submittedName>
</protein>
<proteinExistence type="predicted"/>
<accession>A0AA40F6P3</accession>
<sequence>MSNCITKLATWCVCVTASLSVYQKSFLLGVWITVLSPLGLGFLMTDMLGCGTCTNPRWERNLPISVVAGPAINDTVALDTGSGASNRSMTQSRPNPWANRSSRVRQPRHIEAMSDDANLGF</sequence>
<gene>
    <name evidence="2" type="ORF">B0T18DRAFT_87052</name>
</gene>
<evidence type="ECO:0000313" key="2">
    <source>
        <dbReference type="EMBL" id="KAK0752262.1"/>
    </source>
</evidence>
<keyword evidence="3" id="KW-1185">Reference proteome</keyword>
<reference evidence="2" key="1">
    <citation type="submission" date="2023-06" db="EMBL/GenBank/DDBJ databases">
        <title>Genome-scale phylogeny and comparative genomics of the fungal order Sordariales.</title>
        <authorList>
            <consortium name="Lawrence Berkeley National Laboratory"/>
            <person name="Hensen N."/>
            <person name="Bonometti L."/>
            <person name="Westerberg I."/>
            <person name="Brannstrom I.O."/>
            <person name="Guillou S."/>
            <person name="Cros-Aarteil S."/>
            <person name="Calhoun S."/>
            <person name="Haridas S."/>
            <person name="Kuo A."/>
            <person name="Mondo S."/>
            <person name="Pangilinan J."/>
            <person name="Riley R."/>
            <person name="LaButti K."/>
            <person name="Andreopoulos B."/>
            <person name="Lipzen A."/>
            <person name="Chen C."/>
            <person name="Yanf M."/>
            <person name="Daum C."/>
            <person name="Ng V."/>
            <person name="Clum A."/>
            <person name="Steindorff A."/>
            <person name="Ohm R."/>
            <person name="Martin F."/>
            <person name="Silar P."/>
            <person name="Natvig D."/>
            <person name="Lalanne C."/>
            <person name="Gautier V."/>
            <person name="Ament-velasquez S.L."/>
            <person name="Kruys A."/>
            <person name="Hutchinson M.I."/>
            <person name="Powell A.J."/>
            <person name="Barry K."/>
            <person name="Miller A.N."/>
            <person name="Grigoriev I.V."/>
            <person name="Debuchy R."/>
            <person name="Gladieux P."/>
            <person name="Thoren M.H."/>
            <person name="Johannesson H."/>
        </authorList>
    </citation>
    <scope>NUCLEOTIDE SEQUENCE</scope>
    <source>
        <strain evidence="2">SMH3187-1</strain>
    </source>
</reference>